<dbReference type="Pfam" id="PF00132">
    <property type="entry name" value="Hexapep"/>
    <property type="match status" value="1"/>
</dbReference>
<dbReference type="Pfam" id="PF13720">
    <property type="entry name" value="Acetyltransf_11"/>
    <property type="match status" value="1"/>
</dbReference>
<protein>
    <submittedName>
        <fullName evidence="7">Acyl-[acyl-carrier-protein]--UDP-N-acetylglucosam ine O-acyltransferase</fullName>
    </submittedName>
</protein>
<proteinExistence type="predicted"/>
<reference evidence="7 8" key="1">
    <citation type="submission" date="2021-01" db="EMBL/GenBank/DDBJ databases">
        <title>Whole genome shotgun sequence of Catellatospora bangladeshensis NBRC 107357.</title>
        <authorList>
            <person name="Komaki H."/>
            <person name="Tamura T."/>
        </authorList>
    </citation>
    <scope>NUCLEOTIDE SEQUENCE [LARGE SCALE GENOMIC DNA]</scope>
    <source>
        <strain evidence="7 8">NBRC 107357</strain>
    </source>
</reference>
<sequence length="239" mass="24820">MSEHPSSGNRIHPTAIIGPEVELGTGNVIGPYSVLLGPLRVGDGNWIGPHVSIGAPAEIRGGAHPAAWDEPGEGPGITIGDRNTFRDFVCVHQPSAGSPAGTVVGSDCYIMNKVYIPHDAQLGDAVTIASSVAMGGHVKLGDGVNLGLNSTVHQRRIVGPGAMVGMGSVITRDVPPYAKSFGNPARVRGVNTVGMSRAGIPAEAIEALVDLYAKDDFSPEHIPAGLERAFTWWQSATAH</sequence>
<dbReference type="Gene3D" id="2.160.10.10">
    <property type="entry name" value="Hexapeptide repeat proteins"/>
    <property type="match status" value="1"/>
</dbReference>
<dbReference type="PANTHER" id="PTHR43480:SF1">
    <property type="entry name" value="ACYL-[ACYL-CARRIER-PROTEIN]--UDP-N-ACETYLGLUCOSAMINE O-ACYLTRANSFERASE, MITOCHONDRIAL-RELATED"/>
    <property type="match status" value="1"/>
</dbReference>
<keyword evidence="1" id="KW-0444">Lipid biosynthesis</keyword>
<keyword evidence="5" id="KW-0012">Acyltransferase</keyword>
<keyword evidence="4" id="KW-0443">Lipid metabolism</keyword>
<feature type="domain" description="UDP N-acetylglucosamine O-acyltransferase C-terminal" evidence="6">
    <location>
        <begin position="173"/>
        <end position="212"/>
    </location>
</feature>
<dbReference type="AlphaFoldDB" id="A0A8J3NLA0"/>
<organism evidence="7 8">
    <name type="scientific">Catellatospora bangladeshensis</name>
    <dbReference type="NCBI Taxonomy" id="310355"/>
    <lineage>
        <taxon>Bacteria</taxon>
        <taxon>Bacillati</taxon>
        <taxon>Actinomycetota</taxon>
        <taxon>Actinomycetes</taxon>
        <taxon>Micromonosporales</taxon>
        <taxon>Micromonosporaceae</taxon>
        <taxon>Catellatospora</taxon>
    </lineage>
</organism>
<dbReference type="GO" id="GO:0009245">
    <property type="term" value="P:lipid A biosynthetic process"/>
    <property type="evidence" value="ECO:0007669"/>
    <property type="project" value="UniProtKB-KW"/>
</dbReference>
<dbReference type="EMBL" id="BONF01000045">
    <property type="protein sequence ID" value="GIF85285.1"/>
    <property type="molecule type" value="Genomic_DNA"/>
</dbReference>
<name>A0A8J3NLA0_9ACTN</name>
<evidence type="ECO:0000256" key="3">
    <source>
        <dbReference type="ARBA" id="ARBA00022679"/>
    </source>
</evidence>
<evidence type="ECO:0000256" key="4">
    <source>
        <dbReference type="ARBA" id="ARBA00023098"/>
    </source>
</evidence>
<dbReference type="PANTHER" id="PTHR43480">
    <property type="entry name" value="ACYL-[ACYL-CARRIER-PROTEIN]--UDP-N-ACETYLGLUCOSAMINE O-ACYLTRANSFERASE"/>
    <property type="match status" value="1"/>
</dbReference>
<dbReference type="SUPFAM" id="SSF51161">
    <property type="entry name" value="Trimeric LpxA-like enzymes"/>
    <property type="match status" value="1"/>
</dbReference>
<dbReference type="InterPro" id="IPR001451">
    <property type="entry name" value="Hexapep"/>
</dbReference>
<dbReference type="RefSeq" id="WP_203754906.1">
    <property type="nucleotide sequence ID" value="NZ_BONF01000045.1"/>
</dbReference>
<evidence type="ECO:0000313" key="8">
    <source>
        <dbReference type="Proteomes" id="UP000601223"/>
    </source>
</evidence>
<dbReference type="InterPro" id="IPR011004">
    <property type="entry name" value="Trimer_LpxA-like_sf"/>
</dbReference>
<gene>
    <name evidence="7" type="primary">lpxA</name>
    <name evidence="7" type="ORF">Cba03nite_66340</name>
</gene>
<dbReference type="GO" id="GO:0008780">
    <property type="term" value="F:acyl-[acyl-carrier-protein]-UDP-N-acetylglucosamine O-acyltransferase activity"/>
    <property type="evidence" value="ECO:0007669"/>
    <property type="project" value="InterPro"/>
</dbReference>
<evidence type="ECO:0000256" key="1">
    <source>
        <dbReference type="ARBA" id="ARBA00022516"/>
    </source>
</evidence>
<evidence type="ECO:0000256" key="5">
    <source>
        <dbReference type="ARBA" id="ARBA00023315"/>
    </source>
</evidence>
<evidence type="ECO:0000256" key="2">
    <source>
        <dbReference type="ARBA" id="ARBA00022556"/>
    </source>
</evidence>
<dbReference type="InterPro" id="IPR010137">
    <property type="entry name" value="Lipid_A_LpxA"/>
</dbReference>
<dbReference type="Proteomes" id="UP000601223">
    <property type="component" value="Unassembled WGS sequence"/>
</dbReference>
<comment type="caution">
    <text evidence="7">The sequence shown here is derived from an EMBL/GenBank/DDBJ whole genome shotgun (WGS) entry which is preliminary data.</text>
</comment>
<evidence type="ECO:0000313" key="7">
    <source>
        <dbReference type="EMBL" id="GIF85285.1"/>
    </source>
</evidence>
<keyword evidence="8" id="KW-1185">Reference proteome</keyword>
<keyword evidence="2" id="KW-0441">Lipid A biosynthesis</keyword>
<keyword evidence="3" id="KW-0808">Transferase</keyword>
<evidence type="ECO:0000259" key="6">
    <source>
        <dbReference type="Pfam" id="PF13720"/>
    </source>
</evidence>
<accession>A0A8J3NLA0</accession>
<dbReference type="InterPro" id="IPR029098">
    <property type="entry name" value="Acetyltransf_C"/>
</dbReference>
<dbReference type="GO" id="GO:0016020">
    <property type="term" value="C:membrane"/>
    <property type="evidence" value="ECO:0007669"/>
    <property type="project" value="GOC"/>
</dbReference>